<feature type="compositionally biased region" description="Acidic residues" evidence="4">
    <location>
        <begin position="318"/>
        <end position="329"/>
    </location>
</feature>
<comment type="subcellular location">
    <subcellularLocation>
        <location evidence="1">Nucleus</location>
    </subcellularLocation>
</comment>
<dbReference type="Gene3D" id="1.10.246.220">
    <property type="match status" value="1"/>
</dbReference>
<keyword evidence="3" id="KW-0539">Nucleus</keyword>
<feature type="compositionally biased region" description="Low complexity" evidence="4">
    <location>
        <begin position="336"/>
        <end position="354"/>
    </location>
</feature>
<keyword evidence="8" id="KW-1185">Reference proteome</keyword>
<feature type="compositionally biased region" description="Basic and acidic residues" evidence="4">
    <location>
        <begin position="460"/>
        <end position="473"/>
    </location>
</feature>
<evidence type="ECO:0000256" key="3">
    <source>
        <dbReference type="ARBA" id="ARBA00023242"/>
    </source>
</evidence>
<feature type="compositionally biased region" description="Polar residues" evidence="4">
    <location>
        <begin position="306"/>
        <end position="317"/>
    </location>
</feature>
<feature type="region of interest" description="Disordered" evidence="4">
    <location>
        <begin position="53"/>
        <end position="92"/>
    </location>
</feature>
<reference evidence="7 8" key="1">
    <citation type="submission" date="2018-08" db="EMBL/GenBank/DDBJ databases">
        <title>Genomic investigation of the strawberry pathogen Phytophthora fragariae indicates pathogenicity is determined by transcriptional variation in three key races.</title>
        <authorList>
            <person name="Adams T.M."/>
            <person name="Armitage A.D."/>
            <person name="Sobczyk M.K."/>
            <person name="Bates H.J."/>
            <person name="Dunwell J.M."/>
            <person name="Nellist C.F."/>
            <person name="Harrison R.J."/>
        </authorList>
    </citation>
    <scope>NUCLEOTIDE SEQUENCE [LARGE SCALE GENOMIC DNA]</scope>
    <source>
        <strain evidence="7 8">SCRP333</strain>
    </source>
</reference>
<dbReference type="InterPro" id="IPR044597">
    <property type="entry name" value="SMH1-6"/>
</dbReference>
<dbReference type="InterPro" id="IPR009057">
    <property type="entry name" value="Homeodomain-like_sf"/>
</dbReference>
<comment type="caution">
    <text evidence="7">The sequence shown here is derived from an EMBL/GenBank/DDBJ whole genome shotgun (WGS) entry which is preliminary data.</text>
</comment>
<dbReference type="SMART" id="SM00717">
    <property type="entry name" value="SANT"/>
    <property type="match status" value="1"/>
</dbReference>
<feature type="region of interest" description="Disordered" evidence="4">
    <location>
        <begin position="112"/>
        <end position="476"/>
    </location>
</feature>
<feature type="compositionally biased region" description="Low complexity" evidence="4">
    <location>
        <begin position="123"/>
        <end position="137"/>
    </location>
</feature>
<feature type="domain" description="Myb-like" evidence="5">
    <location>
        <begin position="483"/>
        <end position="531"/>
    </location>
</feature>
<dbReference type="PROSITE" id="PS51294">
    <property type="entry name" value="HTH_MYB"/>
    <property type="match status" value="1"/>
</dbReference>
<feature type="compositionally biased region" description="Basic and acidic residues" evidence="4">
    <location>
        <begin position="659"/>
        <end position="674"/>
    </location>
</feature>
<feature type="compositionally biased region" description="Basic and acidic residues" evidence="4">
    <location>
        <begin position="212"/>
        <end position="233"/>
    </location>
</feature>
<feature type="region of interest" description="Disordered" evidence="4">
    <location>
        <begin position="1"/>
        <end position="28"/>
    </location>
</feature>
<feature type="compositionally biased region" description="Low complexity" evidence="4">
    <location>
        <begin position="433"/>
        <end position="442"/>
    </location>
</feature>
<evidence type="ECO:0000256" key="2">
    <source>
        <dbReference type="ARBA" id="ARBA00023125"/>
    </source>
</evidence>
<dbReference type="GO" id="GO:0005634">
    <property type="term" value="C:nucleus"/>
    <property type="evidence" value="ECO:0007669"/>
    <property type="project" value="UniProtKB-SubCell"/>
</dbReference>
<dbReference type="PANTHER" id="PTHR46267">
    <property type="entry name" value="SINGLE MYB HISTONE 4"/>
    <property type="match status" value="1"/>
</dbReference>
<feature type="compositionally biased region" description="Low complexity" evidence="4">
    <location>
        <begin position="590"/>
        <end position="602"/>
    </location>
</feature>
<dbReference type="GO" id="GO:0003691">
    <property type="term" value="F:double-stranded telomeric DNA binding"/>
    <property type="evidence" value="ECO:0007669"/>
    <property type="project" value="InterPro"/>
</dbReference>
<sequence length="770" mass="83642">MELRKQKPSPLCPIQATESSALFSTPDTINPATSGEQAAYISDNEIVSVRFTFSRGRSRGTDTSSGDIKEADPPRSLDMDENERDMMSLSGAFSPGVELETALNAVAAADINFNPPESGQPQEVVAAVADEASSSSSESHRSEVNVSNDGMESVDGHDDGTSGVEGDATKAVRTADEDELVDNGEVSRSAPENAVAASNIQGEPDEMPAVTESEHGEVVPAQENDKSESEIEKIGILNEDNRAPPISEEEQAQTDEEQDEAYDGDNFDDDGLPSARATESDEQPQVNDKHEVSGYGSEFEEDPGGNTLNIVHTNPTDNQDEGDDEDEYSHDDFRCSRSSAPSSRRASISSVTSSGRRRKDQSLLDVAASLGQRTSERSQPSDEGVSARSRQLDFGSEDDDDVDDEQTQEEAGEAEAVDTQSQQEEAAVDADGEAAMGGELEMPAPLQAVDRENEEVQSLESERGGGDVADSRPRRGRRVTVFWSEDEEKFLRQGVERHGIGKWKQILRDGAGVFSSHRTNVDLKDKWKNMQTARQTSRKRRRVQGTMAPPAEPEGEHDVRERPAMRPVSSNDNVVEESADSSAQRPHQRAAAVAGHAVTTVAEGNADVEPSPGEADEEYHQNSDVDESVTRDRAVAGHAVVEENADVESSPGEEDEEYRVERQNSDVDERDRAANESNEPTTVELKIGTNKSFPELVAVQFDLGSCQDVAALKNHLRTSVLSDTSPDVGLQVIGLESKILFEDNEPLSQCIRKNGPEFFIVLDESSEEFV</sequence>
<dbReference type="CDD" id="cd11660">
    <property type="entry name" value="SANT_TRF"/>
    <property type="match status" value="1"/>
</dbReference>
<evidence type="ECO:0000259" key="6">
    <source>
        <dbReference type="PROSITE" id="PS51294"/>
    </source>
</evidence>
<evidence type="ECO:0000313" key="8">
    <source>
        <dbReference type="Proteomes" id="UP000434957"/>
    </source>
</evidence>
<dbReference type="PANTHER" id="PTHR46267:SF15">
    <property type="entry name" value="WINGED HELIX-TURN-HELIX TRANSCRIPTION REPRESSOR DNA-BINDING PROTEIN-RELATED"/>
    <property type="match status" value="1"/>
</dbReference>
<name>A0A6A4G3Q3_9STRA</name>
<feature type="compositionally biased region" description="Basic and acidic residues" evidence="4">
    <location>
        <begin position="67"/>
        <end position="78"/>
    </location>
</feature>
<feature type="domain" description="HTH myb-type" evidence="6">
    <location>
        <begin position="475"/>
        <end position="535"/>
    </location>
</feature>
<evidence type="ECO:0000313" key="7">
    <source>
        <dbReference type="EMBL" id="KAE9360446.1"/>
    </source>
</evidence>
<feature type="compositionally biased region" description="Basic and acidic residues" evidence="4">
    <location>
        <begin position="554"/>
        <end position="564"/>
    </location>
</feature>
<protein>
    <submittedName>
        <fullName evidence="7">Uncharacterized protein</fullName>
    </submittedName>
</protein>
<dbReference type="AlphaFoldDB" id="A0A6A4G3Q3"/>
<evidence type="ECO:0000256" key="4">
    <source>
        <dbReference type="SAM" id="MobiDB-lite"/>
    </source>
</evidence>
<feature type="compositionally biased region" description="Acidic residues" evidence="4">
    <location>
        <begin position="643"/>
        <end position="658"/>
    </location>
</feature>
<evidence type="ECO:0000256" key="1">
    <source>
        <dbReference type="ARBA" id="ARBA00004123"/>
    </source>
</evidence>
<gene>
    <name evidence="7" type="ORF">PR003_g168</name>
</gene>
<feature type="compositionally biased region" description="Basic and acidic residues" evidence="4">
    <location>
        <begin position="618"/>
        <end position="635"/>
    </location>
</feature>
<dbReference type="InterPro" id="IPR001005">
    <property type="entry name" value="SANT/Myb"/>
</dbReference>
<dbReference type="Pfam" id="PF00249">
    <property type="entry name" value="Myb_DNA-binding"/>
    <property type="match status" value="1"/>
</dbReference>
<evidence type="ECO:0000259" key="5">
    <source>
        <dbReference type="PROSITE" id="PS50090"/>
    </source>
</evidence>
<proteinExistence type="predicted"/>
<feature type="compositionally biased region" description="Acidic residues" evidence="4">
    <location>
        <begin position="247"/>
        <end position="271"/>
    </location>
</feature>
<accession>A0A6A4G3Q3</accession>
<organism evidence="7 8">
    <name type="scientific">Phytophthora rubi</name>
    <dbReference type="NCBI Taxonomy" id="129364"/>
    <lineage>
        <taxon>Eukaryota</taxon>
        <taxon>Sar</taxon>
        <taxon>Stramenopiles</taxon>
        <taxon>Oomycota</taxon>
        <taxon>Peronosporomycetes</taxon>
        <taxon>Peronosporales</taxon>
        <taxon>Peronosporaceae</taxon>
        <taxon>Phytophthora</taxon>
    </lineage>
</organism>
<keyword evidence="2" id="KW-0238">DNA-binding</keyword>
<dbReference type="InterPro" id="IPR017930">
    <property type="entry name" value="Myb_dom"/>
</dbReference>
<dbReference type="PROSITE" id="PS50090">
    <property type="entry name" value="MYB_LIKE"/>
    <property type="match status" value="1"/>
</dbReference>
<dbReference type="Proteomes" id="UP000434957">
    <property type="component" value="Unassembled WGS sequence"/>
</dbReference>
<dbReference type="SUPFAM" id="SSF46689">
    <property type="entry name" value="Homeodomain-like"/>
    <property type="match status" value="1"/>
</dbReference>
<feature type="region of interest" description="Disordered" evidence="4">
    <location>
        <begin position="529"/>
        <end position="681"/>
    </location>
</feature>
<feature type="compositionally biased region" description="Polar residues" evidence="4">
    <location>
        <begin position="16"/>
        <end position="28"/>
    </location>
</feature>
<feature type="compositionally biased region" description="Acidic residues" evidence="4">
    <location>
        <begin position="395"/>
        <end position="416"/>
    </location>
</feature>
<dbReference type="EMBL" id="QXFT01000004">
    <property type="protein sequence ID" value="KAE9360446.1"/>
    <property type="molecule type" value="Genomic_DNA"/>
</dbReference>